<keyword evidence="2" id="KW-0472">Membrane</keyword>
<proteinExistence type="predicted"/>
<dbReference type="Gene3D" id="2.60.40.1120">
    <property type="entry name" value="Carboxypeptidase-like, regulatory domain"/>
    <property type="match status" value="1"/>
</dbReference>
<dbReference type="InterPro" id="IPR008969">
    <property type="entry name" value="CarboxyPept-like_regulatory"/>
</dbReference>
<accession>A0A916ZLZ7</accession>
<dbReference type="RefSeq" id="WP_188404825.1">
    <property type="nucleotide sequence ID" value="NZ_BMGL01000001.1"/>
</dbReference>
<evidence type="ECO:0000313" key="5">
    <source>
        <dbReference type="EMBL" id="GGE03370.1"/>
    </source>
</evidence>
<protein>
    <submittedName>
        <fullName evidence="5">TonB-dependent receptor</fullName>
    </submittedName>
</protein>
<evidence type="ECO:0000256" key="2">
    <source>
        <dbReference type="ARBA" id="ARBA00023136"/>
    </source>
</evidence>
<name>A0A916ZLZ7_9FLAO</name>
<reference evidence="5 6" key="1">
    <citation type="journal article" date="2014" name="Int. J. Syst. Evol. Microbiol.">
        <title>Complete genome sequence of Corynebacterium casei LMG S-19264T (=DSM 44701T), isolated from a smear-ripened cheese.</title>
        <authorList>
            <consortium name="US DOE Joint Genome Institute (JGI-PGF)"/>
            <person name="Walter F."/>
            <person name="Albersmeier A."/>
            <person name="Kalinowski J."/>
            <person name="Ruckert C."/>
        </authorList>
    </citation>
    <scope>NUCLEOTIDE SEQUENCE [LARGE SCALE GENOMIC DNA]</scope>
    <source>
        <strain evidence="5 6">CGMCC 1.12925</strain>
    </source>
</reference>
<dbReference type="GO" id="GO:0009279">
    <property type="term" value="C:cell outer membrane"/>
    <property type="evidence" value="ECO:0007669"/>
    <property type="project" value="UniProtKB-SubCell"/>
</dbReference>
<keyword evidence="6" id="KW-1185">Reference proteome</keyword>
<dbReference type="SUPFAM" id="SSF56935">
    <property type="entry name" value="Porins"/>
    <property type="match status" value="1"/>
</dbReference>
<feature type="signal peptide" evidence="4">
    <location>
        <begin position="1"/>
        <end position="20"/>
    </location>
</feature>
<evidence type="ECO:0000256" key="1">
    <source>
        <dbReference type="ARBA" id="ARBA00004442"/>
    </source>
</evidence>
<keyword evidence="3" id="KW-0998">Cell outer membrane</keyword>
<dbReference type="SUPFAM" id="SSF49464">
    <property type="entry name" value="Carboxypeptidase regulatory domain-like"/>
    <property type="match status" value="1"/>
</dbReference>
<dbReference type="Proteomes" id="UP000599688">
    <property type="component" value="Unassembled WGS sequence"/>
</dbReference>
<dbReference type="EMBL" id="BMGL01000001">
    <property type="protein sequence ID" value="GGE03370.1"/>
    <property type="molecule type" value="Genomic_DNA"/>
</dbReference>
<organism evidence="5 6">
    <name type="scientific">Psychroflexus salis</name>
    <dbReference type="NCBI Taxonomy" id="1526574"/>
    <lineage>
        <taxon>Bacteria</taxon>
        <taxon>Pseudomonadati</taxon>
        <taxon>Bacteroidota</taxon>
        <taxon>Flavobacteriia</taxon>
        <taxon>Flavobacteriales</taxon>
        <taxon>Flavobacteriaceae</taxon>
        <taxon>Psychroflexus</taxon>
    </lineage>
</organism>
<dbReference type="Gene3D" id="2.40.170.20">
    <property type="entry name" value="TonB-dependent receptor, beta-barrel domain"/>
    <property type="match status" value="1"/>
</dbReference>
<comment type="caution">
    <text evidence="5">The sequence shown here is derived from an EMBL/GenBank/DDBJ whole genome shotgun (WGS) entry which is preliminary data.</text>
</comment>
<gene>
    <name evidence="5" type="ORF">GCM10010831_01270</name>
</gene>
<evidence type="ECO:0000313" key="6">
    <source>
        <dbReference type="Proteomes" id="UP000599688"/>
    </source>
</evidence>
<evidence type="ECO:0000256" key="4">
    <source>
        <dbReference type="SAM" id="SignalP"/>
    </source>
</evidence>
<keyword evidence="4" id="KW-0732">Signal</keyword>
<dbReference type="Pfam" id="PF13715">
    <property type="entry name" value="CarbopepD_reg_2"/>
    <property type="match status" value="1"/>
</dbReference>
<keyword evidence="5" id="KW-0675">Receptor</keyword>
<comment type="subcellular location">
    <subcellularLocation>
        <location evidence="1">Cell outer membrane</location>
    </subcellularLocation>
</comment>
<dbReference type="AlphaFoldDB" id="A0A916ZLZ7"/>
<sequence length="959" mass="108571">MNKTLIKTLILLLFPLWAIAQQANIKGKVIDDENEDPIQSVKVFLEGTPVATTTNETGEFSFEGINLPLGEQVLVLELEGYLGKKYPVVISEGSEIDLGILFLNVDISEEKFRIGTISLSDDEIGEGDDASFNISGLLQASRDTYLRAAAFDFSTTFFRPRGYDNARGKVLINGLEMNKQFSGRPQWGNWGGLNDVINSSREFTMYSEANEYNFGDIAGTTNLIMRASQMRSGGRVSYAFSDRTYQGRMMASYNSGMDSNGWAYSVLASRRYGDEGFREGTSYDANSFFLAVEKRINSKHSINLTSFYAPNMRGIGTSITQEVRDLKGREYNPNWGMQNGKMRNTRMRRTEEPVFVLSHYWDVNDKIKINTNAMYQTGRFGTTRVNNGGTRLVETSEGESVYQGGALNPSPIYYQNLPSYFLRGINPSAGDYQAAWFARERFEQDGQFDWNRVYETNLSNLNRGGNSTYVLQEDRVDDTQIQFNSIIDAEIDENIRFNGSLNYRHLLSENFAELNDLLGGERFLDVDFFAEESAIVAGTLQDLAQSDIRNPNRTVTEGERFQYNYEVEANVANAFGQFQFNYNKIDFYVGGNFGKTTYQRNGLYENGFFPGNLSFGKGEELDFTTYGAKLGGVYKISGRHLIQFNASHMQNAPTIRNSYNNARQNNEVVDGLTEIKVNSADLGYIYRTPKIKARATAFYTTFEDETNVNFFFSQSIGSTLVNDGASFVQEVTTGIDRRHMGLEFGFEYQITSTILLKTAGNFGQYFYTNNPNLYLSGRDFPGEQISFGSGKTAMKNVRVSGGPQQAYQLGFEYRDPDFWNIGLTANYFADNFIGASFFNRSDNFAIDEDELPIVDYDEEVAQQLLKQEKFPEYFVFNLTGGKSWRITGANDKRYYVGFFAVIGNVLDQEFVTGGFEQSRTSNYTSRREDMIVNSGGPLFGNRYFYGFGRTYYLNAYIRF</sequence>
<feature type="chain" id="PRO_5037459951" evidence="4">
    <location>
        <begin position="21"/>
        <end position="959"/>
    </location>
</feature>
<dbReference type="InterPro" id="IPR036942">
    <property type="entry name" value="Beta-barrel_TonB_sf"/>
</dbReference>
<evidence type="ECO:0000256" key="3">
    <source>
        <dbReference type="ARBA" id="ARBA00023237"/>
    </source>
</evidence>